<dbReference type="EMBL" id="LVEN01000027">
    <property type="protein sequence ID" value="OCB73596.1"/>
    <property type="molecule type" value="Genomic_DNA"/>
</dbReference>
<feature type="chain" id="PRO_5045814874" description="DUF2147 domain-containing protein" evidence="1">
    <location>
        <begin position="20"/>
        <end position="126"/>
    </location>
</feature>
<keyword evidence="1" id="KW-0732">Signal</keyword>
<sequence>MKLCLSALLLIAGSFYVHAQDLAGIWLTKDGISKIEIYKAKDGLYYGKLIWTKDQSADAKKFHGELILTGLNKESDKEYQGKAHDPEQDKTYSCTIKVKDINHLDLRGYIGISIIGRTERWIRVSR</sequence>
<comment type="caution">
    <text evidence="3">The sequence shown here is derived from an EMBL/GenBank/DDBJ whole genome shotgun (WGS) entry which is preliminary data.</text>
</comment>
<feature type="domain" description="DUF2147" evidence="2">
    <location>
        <begin position="24"/>
        <end position="123"/>
    </location>
</feature>
<protein>
    <recommendedName>
        <fullName evidence="2">DUF2147 domain-containing protein</fullName>
    </recommendedName>
</protein>
<organism evidence="3 4">
    <name type="scientific">Flavobacterium piscis</name>
    <dbReference type="NCBI Taxonomy" id="1114874"/>
    <lineage>
        <taxon>Bacteria</taxon>
        <taxon>Pseudomonadati</taxon>
        <taxon>Bacteroidota</taxon>
        <taxon>Flavobacteriia</taxon>
        <taxon>Flavobacteriales</taxon>
        <taxon>Flavobacteriaceae</taxon>
        <taxon>Flavobacterium</taxon>
    </lineage>
</organism>
<keyword evidence="4" id="KW-1185">Reference proteome</keyword>
<dbReference type="Pfam" id="PF09917">
    <property type="entry name" value="DUF2147"/>
    <property type="match status" value="1"/>
</dbReference>
<dbReference type="InterPro" id="IPR019223">
    <property type="entry name" value="DUF2147"/>
</dbReference>
<evidence type="ECO:0000313" key="4">
    <source>
        <dbReference type="Proteomes" id="UP000093343"/>
    </source>
</evidence>
<dbReference type="Proteomes" id="UP000093343">
    <property type="component" value="Unassembled WGS sequence"/>
</dbReference>
<proteinExistence type="predicted"/>
<accession>A0ABX2XI06</accession>
<dbReference type="Gene3D" id="2.40.128.520">
    <property type="match status" value="1"/>
</dbReference>
<name>A0ABX2XI06_9FLAO</name>
<dbReference type="PANTHER" id="PTHR36919:SF2">
    <property type="entry name" value="BLL6627 PROTEIN"/>
    <property type="match status" value="1"/>
</dbReference>
<feature type="signal peptide" evidence="1">
    <location>
        <begin position="1"/>
        <end position="19"/>
    </location>
</feature>
<reference evidence="4" key="1">
    <citation type="submission" date="2016-03" db="EMBL/GenBank/DDBJ databases">
        <title>Draft genome sequence of Paenibacillus glacialis DSM 22343.</title>
        <authorList>
            <person name="Shin S.-K."/>
            <person name="Yi H."/>
        </authorList>
    </citation>
    <scope>NUCLEOTIDE SEQUENCE [LARGE SCALE GENOMIC DNA]</scope>
    <source>
        <strain evidence="4">CCUG 60099</strain>
    </source>
</reference>
<gene>
    <name evidence="3" type="ORF">FLP_13010</name>
</gene>
<evidence type="ECO:0000256" key="1">
    <source>
        <dbReference type="SAM" id="SignalP"/>
    </source>
</evidence>
<evidence type="ECO:0000313" key="3">
    <source>
        <dbReference type="EMBL" id="OCB73596.1"/>
    </source>
</evidence>
<evidence type="ECO:0000259" key="2">
    <source>
        <dbReference type="Pfam" id="PF09917"/>
    </source>
</evidence>
<dbReference type="PANTHER" id="PTHR36919">
    <property type="entry name" value="BLR1215 PROTEIN"/>
    <property type="match status" value="1"/>
</dbReference>